<evidence type="ECO:0008006" key="4">
    <source>
        <dbReference type="Google" id="ProtNLM"/>
    </source>
</evidence>
<name>A0ABR3BC95_PHYBL</name>
<feature type="signal peptide" evidence="1">
    <location>
        <begin position="1"/>
        <end position="20"/>
    </location>
</feature>
<dbReference type="EMBL" id="JBCLYO010000001">
    <property type="protein sequence ID" value="KAL0096462.1"/>
    <property type="molecule type" value="Genomic_DNA"/>
</dbReference>
<keyword evidence="3" id="KW-1185">Reference proteome</keyword>
<reference evidence="2 3" key="1">
    <citation type="submission" date="2024-04" db="EMBL/GenBank/DDBJ databases">
        <title>Symmetric and asymmetric DNA N6-adenine methylation regulates different biological responses in Mucorales.</title>
        <authorList>
            <consortium name="Lawrence Berkeley National Laboratory"/>
            <person name="Lax C."/>
            <person name="Mondo S.J."/>
            <person name="Osorio-Concepcion M."/>
            <person name="Muszewska A."/>
            <person name="Corrochano-Luque M."/>
            <person name="Gutierrez G."/>
            <person name="Riley R."/>
            <person name="Lipzen A."/>
            <person name="Guo J."/>
            <person name="Hundley H."/>
            <person name="Amirebrahimi M."/>
            <person name="Ng V."/>
            <person name="Lorenzo-Gutierrez D."/>
            <person name="Binder U."/>
            <person name="Yang J."/>
            <person name="Song Y."/>
            <person name="Canovas D."/>
            <person name="Navarro E."/>
            <person name="Freitag M."/>
            <person name="Gabaldon T."/>
            <person name="Grigoriev I.V."/>
            <person name="Corrochano L.M."/>
            <person name="Nicolas F.E."/>
            <person name="Garre V."/>
        </authorList>
    </citation>
    <scope>NUCLEOTIDE SEQUENCE [LARGE SCALE GENOMIC DNA]</scope>
    <source>
        <strain evidence="2 3">L51</strain>
    </source>
</reference>
<evidence type="ECO:0000313" key="2">
    <source>
        <dbReference type="EMBL" id="KAL0096462.1"/>
    </source>
</evidence>
<comment type="caution">
    <text evidence="2">The sequence shown here is derived from an EMBL/GenBank/DDBJ whole genome shotgun (WGS) entry which is preliminary data.</text>
</comment>
<dbReference type="PANTHER" id="PTHR37475">
    <property type="entry name" value="ZYGOTE-SPECIFIC CLASS V COPY B GENE PROTEIN"/>
    <property type="match status" value="1"/>
</dbReference>
<dbReference type="Proteomes" id="UP001448207">
    <property type="component" value="Unassembled WGS sequence"/>
</dbReference>
<sequence>MRSALFVAFIISFLVSATYAGPCVYGLCQSACAAGVMTCYGCAGAVFGTIAAAVASPAILGCNAMFGACSSACACTLLLPTP</sequence>
<dbReference type="PANTHER" id="PTHR37475:SF1">
    <property type="entry name" value="ZYGOTE-SPECIFIC PROTEIN"/>
    <property type="match status" value="1"/>
</dbReference>
<evidence type="ECO:0000313" key="3">
    <source>
        <dbReference type="Proteomes" id="UP001448207"/>
    </source>
</evidence>
<gene>
    <name evidence="2" type="ORF">J3Q64DRAFT_1707808</name>
</gene>
<keyword evidence="1" id="KW-0732">Signal</keyword>
<accession>A0ABR3BC95</accession>
<evidence type="ECO:0000256" key="1">
    <source>
        <dbReference type="SAM" id="SignalP"/>
    </source>
</evidence>
<organism evidence="2 3">
    <name type="scientific">Phycomyces blakesleeanus</name>
    <dbReference type="NCBI Taxonomy" id="4837"/>
    <lineage>
        <taxon>Eukaryota</taxon>
        <taxon>Fungi</taxon>
        <taxon>Fungi incertae sedis</taxon>
        <taxon>Mucoromycota</taxon>
        <taxon>Mucoromycotina</taxon>
        <taxon>Mucoromycetes</taxon>
        <taxon>Mucorales</taxon>
        <taxon>Phycomycetaceae</taxon>
        <taxon>Phycomyces</taxon>
    </lineage>
</organism>
<proteinExistence type="predicted"/>
<feature type="chain" id="PRO_5045477332" description="Cysteine-rich protein" evidence="1">
    <location>
        <begin position="21"/>
        <end position="82"/>
    </location>
</feature>
<protein>
    <recommendedName>
        <fullName evidence="4">Cysteine-rich protein</fullName>
    </recommendedName>
</protein>